<evidence type="ECO:0000256" key="9">
    <source>
        <dbReference type="SAM" id="MobiDB-lite"/>
    </source>
</evidence>
<keyword evidence="3" id="KW-0479">Metal-binding</keyword>
<protein>
    <submittedName>
        <fullName evidence="11">Nanos homolog 2-like protein</fullName>
    </submittedName>
</protein>
<dbReference type="GO" id="GO:0008270">
    <property type="term" value="F:zinc ion binding"/>
    <property type="evidence" value="ECO:0007669"/>
    <property type="project" value="UniProtKB-KW"/>
</dbReference>
<comment type="similarity">
    <text evidence="8">Belongs to the nanos family.</text>
</comment>
<name>A0AAD3MHP1_LATJO</name>
<feature type="compositionally biased region" description="Basic and acidic residues" evidence="9">
    <location>
        <begin position="40"/>
        <end position="52"/>
    </location>
</feature>
<dbReference type="Gene3D" id="4.10.60.30">
    <property type="entry name" value="Nanos, RNA-binding domain"/>
    <property type="match status" value="1"/>
</dbReference>
<feature type="domain" description="Nanos-type" evidence="10">
    <location>
        <begin position="100"/>
        <end position="154"/>
    </location>
</feature>
<dbReference type="Proteomes" id="UP001279410">
    <property type="component" value="Unassembled WGS sequence"/>
</dbReference>
<keyword evidence="4 8" id="KW-0863">Zinc-finger</keyword>
<feature type="compositionally biased region" description="Low complexity" evidence="9">
    <location>
        <begin position="80"/>
        <end position="93"/>
    </location>
</feature>
<evidence type="ECO:0000256" key="1">
    <source>
        <dbReference type="ARBA" id="ARBA00004496"/>
    </source>
</evidence>
<dbReference type="InterPro" id="IPR008705">
    <property type="entry name" value="Nanos/Xcar2"/>
</dbReference>
<evidence type="ECO:0000256" key="4">
    <source>
        <dbReference type="ARBA" id="ARBA00022771"/>
    </source>
</evidence>
<dbReference type="GO" id="GO:0003723">
    <property type="term" value="F:RNA binding"/>
    <property type="evidence" value="ECO:0007669"/>
    <property type="project" value="UniProtKB-UniRule"/>
</dbReference>
<dbReference type="PANTHER" id="PTHR12887">
    <property type="entry name" value="NANOS PROTEIN"/>
    <property type="match status" value="1"/>
</dbReference>
<dbReference type="Pfam" id="PF05741">
    <property type="entry name" value="zf-nanos"/>
    <property type="match status" value="1"/>
</dbReference>
<keyword evidence="2" id="KW-0963">Cytoplasm</keyword>
<evidence type="ECO:0000256" key="3">
    <source>
        <dbReference type="ARBA" id="ARBA00022723"/>
    </source>
</evidence>
<evidence type="ECO:0000256" key="8">
    <source>
        <dbReference type="PROSITE-ProRule" id="PRU00855"/>
    </source>
</evidence>
<proteinExistence type="inferred from homology"/>
<keyword evidence="5" id="KW-0862">Zinc</keyword>
<dbReference type="GO" id="GO:0005737">
    <property type="term" value="C:cytoplasm"/>
    <property type="evidence" value="ECO:0007669"/>
    <property type="project" value="UniProtKB-SubCell"/>
</dbReference>
<keyword evidence="12" id="KW-1185">Reference proteome</keyword>
<dbReference type="PROSITE" id="PS51522">
    <property type="entry name" value="ZF_NANOS"/>
    <property type="match status" value="1"/>
</dbReference>
<dbReference type="AlphaFoldDB" id="A0AAD3MHP1"/>
<keyword evidence="6 8" id="KW-0810">Translation regulation</keyword>
<dbReference type="InterPro" id="IPR024161">
    <property type="entry name" value="Znf_nanos-typ"/>
</dbReference>
<evidence type="ECO:0000256" key="5">
    <source>
        <dbReference type="ARBA" id="ARBA00022833"/>
    </source>
</evidence>
<reference evidence="11" key="1">
    <citation type="submission" date="2022-08" db="EMBL/GenBank/DDBJ databases">
        <title>Genome sequencing of akame (Lates japonicus).</title>
        <authorList>
            <person name="Hashiguchi Y."/>
            <person name="Takahashi H."/>
        </authorList>
    </citation>
    <scope>NUCLEOTIDE SEQUENCE</scope>
    <source>
        <strain evidence="11">Kochi</strain>
    </source>
</reference>
<feature type="region of interest" description="Disordered" evidence="9">
    <location>
        <begin position="40"/>
        <end position="93"/>
    </location>
</feature>
<evidence type="ECO:0000256" key="7">
    <source>
        <dbReference type="ARBA" id="ARBA00022884"/>
    </source>
</evidence>
<accession>A0AAD3MHP1</accession>
<comment type="subcellular location">
    <subcellularLocation>
        <location evidence="1">Cytoplasm</location>
    </subcellularLocation>
</comment>
<dbReference type="EMBL" id="BRZM01000020">
    <property type="protein sequence ID" value="GLD54733.1"/>
    <property type="molecule type" value="Genomic_DNA"/>
</dbReference>
<dbReference type="InterPro" id="IPR038129">
    <property type="entry name" value="Nanos_sf"/>
</dbReference>
<keyword evidence="7 8" id="KW-0694">RNA-binding</keyword>
<organism evidence="11 12">
    <name type="scientific">Lates japonicus</name>
    <name type="common">Japanese lates</name>
    <dbReference type="NCBI Taxonomy" id="270547"/>
    <lineage>
        <taxon>Eukaryota</taxon>
        <taxon>Metazoa</taxon>
        <taxon>Chordata</taxon>
        <taxon>Craniata</taxon>
        <taxon>Vertebrata</taxon>
        <taxon>Euteleostomi</taxon>
        <taxon>Actinopterygii</taxon>
        <taxon>Neopterygii</taxon>
        <taxon>Teleostei</taxon>
        <taxon>Neoteleostei</taxon>
        <taxon>Acanthomorphata</taxon>
        <taxon>Carangaria</taxon>
        <taxon>Carangaria incertae sedis</taxon>
        <taxon>Centropomidae</taxon>
        <taxon>Lates</taxon>
    </lineage>
</organism>
<evidence type="ECO:0000313" key="11">
    <source>
        <dbReference type="EMBL" id="GLD54733.1"/>
    </source>
</evidence>
<evidence type="ECO:0000313" key="12">
    <source>
        <dbReference type="Proteomes" id="UP001279410"/>
    </source>
</evidence>
<gene>
    <name evidence="11" type="ORF">AKAME5_000731200</name>
</gene>
<evidence type="ECO:0000256" key="6">
    <source>
        <dbReference type="ARBA" id="ARBA00022845"/>
    </source>
</evidence>
<sequence>MQGRSRVQGSLFSDEDCFDMWHDYMNLGRVLERLFARREAERRDTEGPKEEPAAAQGYIRASSRRRWEEAEEEEEERNKNSSSASSSQSDASWRGTLPDYCRFCKQNGETPGVYQSHRLKSADGKVICPILWNYTCAVCGATGDYAHTRRYCPQAQSQEAARRRPRSRFR</sequence>
<evidence type="ECO:0000256" key="2">
    <source>
        <dbReference type="ARBA" id="ARBA00022490"/>
    </source>
</evidence>
<comment type="caution">
    <text evidence="11">The sequence shown here is derived from an EMBL/GenBank/DDBJ whole genome shotgun (WGS) entry which is preliminary data.</text>
</comment>
<evidence type="ECO:0000259" key="10">
    <source>
        <dbReference type="PROSITE" id="PS51522"/>
    </source>
</evidence>
<dbReference type="GO" id="GO:0006417">
    <property type="term" value="P:regulation of translation"/>
    <property type="evidence" value="ECO:0007669"/>
    <property type="project" value="UniProtKB-UniRule"/>
</dbReference>